<accession>A0A0H5QI85</accession>
<evidence type="ECO:0000256" key="8">
    <source>
        <dbReference type="ARBA" id="ARBA00023303"/>
    </source>
</evidence>
<evidence type="ECO:0000313" key="11">
    <source>
        <dbReference type="EMBL" id="CRZ01327.1"/>
    </source>
</evidence>
<proteinExistence type="predicted"/>
<evidence type="ECO:0000256" key="3">
    <source>
        <dbReference type="ARBA" id="ARBA00022692"/>
    </source>
</evidence>
<dbReference type="AlphaFoldDB" id="A0A0H5QI85"/>
<evidence type="ECO:0000256" key="7">
    <source>
        <dbReference type="ARBA" id="ARBA00023286"/>
    </source>
</evidence>
<dbReference type="FunFam" id="1.10.287.630:FF:000001">
    <property type="entry name" value="Cyclic nucleotide-gated channel alpha 3"/>
    <property type="match status" value="1"/>
</dbReference>
<keyword evidence="3 9" id="KW-0812">Transmembrane</keyword>
<dbReference type="EMBL" id="HACM01000882">
    <property type="protein sequence ID" value="CRZ01324.1"/>
    <property type="molecule type" value="Transcribed_RNA"/>
</dbReference>
<name>A0A0H5QI85_9EUKA</name>
<dbReference type="GO" id="GO:0044877">
    <property type="term" value="F:protein-containing complex binding"/>
    <property type="evidence" value="ECO:0007669"/>
    <property type="project" value="TreeGrafter"/>
</dbReference>
<organism evidence="11">
    <name type="scientific">Spongospora subterranea</name>
    <dbReference type="NCBI Taxonomy" id="70186"/>
    <lineage>
        <taxon>Eukaryota</taxon>
        <taxon>Sar</taxon>
        <taxon>Rhizaria</taxon>
        <taxon>Endomyxa</taxon>
        <taxon>Phytomyxea</taxon>
        <taxon>Plasmodiophorida</taxon>
        <taxon>Plasmodiophoridae</taxon>
        <taxon>Spongospora</taxon>
    </lineage>
</organism>
<protein>
    <recommendedName>
        <fullName evidence="10">Cyclic nucleotide-binding domain-containing protein</fullName>
    </recommendedName>
</protein>
<keyword evidence="2" id="KW-0813">Transport</keyword>
<dbReference type="EMBL" id="HACM01000885">
    <property type="protein sequence ID" value="CRZ01327.1"/>
    <property type="molecule type" value="Transcribed_RNA"/>
</dbReference>
<dbReference type="SMART" id="SM00100">
    <property type="entry name" value="cNMP"/>
    <property type="match status" value="1"/>
</dbReference>
<comment type="subcellular location">
    <subcellularLocation>
        <location evidence="1">Membrane</location>
        <topology evidence="1">Multi-pass membrane protein</topology>
    </subcellularLocation>
</comment>
<dbReference type="CDD" id="cd00038">
    <property type="entry name" value="CAP_ED"/>
    <property type="match status" value="1"/>
</dbReference>
<feature type="transmembrane region" description="Helical" evidence="9">
    <location>
        <begin position="20"/>
        <end position="40"/>
    </location>
</feature>
<dbReference type="Gene3D" id="2.60.120.10">
    <property type="entry name" value="Jelly Rolls"/>
    <property type="match status" value="1"/>
</dbReference>
<keyword evidence="5" id="KW-0406">Ion transport</keyword>
<keyword evidence="6 9" id="KW-0472">Membrane</keyword>
<feature type="domain" description="Cyclic nucleotide-binding" evidence="10">
    <location>
        <begin position="126"/>
        <end position="251"/>
    </location>
</feature>
<evidence type="ECO:0000256" key="5">
    <source>
        <dbReference type="ARBA" id="ARBA00023065"/>
    </source>
</evidence>
<dbReference type="InterPro" id="IPR000595">
    <property type="entry name" value="cNMP-bd_dom"/>
</dbReference>
<dbReference type="InterPro" id="IPR014710">
    <property type="entry name" value="RmlC-like_jellyroll"/>
</dbReference>
<reference evidence="11" key="1">
    <citation type="submission" date="2015-04" db="EMBL/GenBank/DDBJ databases">
        <title>The genome sequence of the plant pathogenic Rhizarian Plasmodiophora brassicae reveals insights in its biotrophic life cycle and the origin of chitin synthesis.</title>
        <authorList>
            <person name="Schwelm A."/>
            <person name="Fogelqvist J."/>
            <person name="Knaust A."/>
            <person name="Julke S."/>
            <person name="Lilja T."/>
            <person name="Dhandapani V."/>
            <person name="Bonilla-Rosso G."/>
            <person name="Karlsson M."/>
            <person name="Shevchenko A."/>
            <person name="Choi S.R."/>
            <person name="Kim H.G."/>
            <person name="Park J.Y."/>
            <person name="Lim Y.P."/>
            <person name="Ludwig-Muller J."/>
            <person name="Dixelius C."/>
        </authorList>
    </citation>
    <scope>NUCLEOTIDE SEQUENCE</scope>
    <source>
        <tissue evidence="11">Potato root galls</tissue>
    </source>
</reference>
<dbReference type="GO" id="GO:0005221">
    <property type="term" value="F:intracellularly cyclic nucleotide-activated monoatomic cation channel activity"/>
    <property type="evidence" value="ECO:0007669"/>
    <property type="project" value="InterPro"/>
</dbReference>
<evidence type="ECO:0000256" key="6">
    <source>
        <dbReference type="ARBA" id="ARBA00023136"/>
    </source>
</evidence>
<dbReference type="PANTHER" id="PTHR45638:SF11">
    <property type="entry name" value="CYCLIC NUCLEOTIDE-GATED CATION CHANNEL SUBUNIT A"/>
    <property type="match status" value="1"/>
</dbReference>
<keyword evidence="7" id="KW-1071">Ligand-gated ion channel</keyword>
<keyword evidence="4 9" id="KW-1133">Transmembrane helix</keyword>
<evidence type="ECO:0000259" key="10">
    <source>
        <dbReference type="PROSITE" id="PS50042"/>
    </source>
</evidence>
<keyword evidence="8" id="KW-0407">Ion channel</keyword>
<evidence type="ECO:0000256" key="2">
    <source>
        <dbReference type="ARBA" id="ARBA00022448"/>
    </source>
</evidence>
<evidence type="ECO:0000256" key="4">
    <source>
        <dbReference type="ARBA" id="ARBA00022989"/>
    </source>
</evidence>
<dbReference type="PROSITE" id="PS50042">
    <property type="entry name" value="CNMP_BINDING_3"/>
    <property type="match status" value="1"/>
</dbReference>
<dbReference type="GO" id="GO:0016020">
    <property type="term" value="C:membrane"/>
    <property type="evidence" value="ECO:0007669"/>
    <property type="project" value="UniProtKB-SubCell"/>
</dbReference>
<dbReference type="Gene3D" id="1.10.287.630">
    <property type="entry name" value="Helix hairpin bin"/>
    <property type="match status" value="1"/>
</dbReference>
<sequence>MTYIDLNNAVGVGIVPRSSWQVIFSIVVLLNGVLVVAQLIGSFSSFLQVYDHGESAFKDRMHQLEQYLLKTRVPKKIRTRVIDYYRFVWNDLSGVDVNNVLRVLPDRLREDVMFSLCGSVLDRVNEIKKAPKGLRIRLSSFLIFEAYSEGSIIFETGDFAEHIYFLRRGRVDITVEAVNKSGARQSTLYDVVLPGRYFGELSVFGDERQRIMTATSKENTHLIKLSRGDFLTVLDQFPEFKQQFIDTGSTNKK</sequence>
<evidence type="ECO:0000256" key="1">
    <source>
        <dbReference type="ARBA" id="ARBA00004141"/>
    </source>
</evidence>
<dbReference type="InterPro" id="IPR050866">
    <property type="entry name" value="CNG_cation_channel"/>
</dbReference>
<dbReference type="Pfam" id="PF00027">
    <property type="entry name" value="cNMP_binding"/>
    <property type="match status" value="1"/>
</dbReference>
<dbReference type="PANTHER" id="PTHR45638">
    <property type="entry name" value="CYCLIC NUCLEOTIDE-GATED CATION CHANNEL SUBUNIT A"/>
    <property type="match status" value="1"/>
</dbReference>
<dbReference type="InterPro" id="IPR018490">
    <property type="entry name" value="cNMP-bd_dom_sf"/>
</dbReference>
<dbReference type="SUPFAM" id="SSF51206">
    <property type="entry name" value="cAMP-binding domain-like"/>
    <property type="match status" value="1"/>
</dbReference>
<evidence type="ECO:0000256" key="9">
    <source>
        <dbReference type="SAM" id="Phobius"/>
    </source>
</evidence>